<keyword evidence="3" id="KW-1185">Reference proteome</keyword>
<feature type="non-terminal residue" evidence="2">
    <location>
        <position position="138"/>
    </location>
</feature>
<sequence>MKEYFEKIVVPHRERMIIKHDLDADAKCIVLFDCWSVHKSEALLSWLFLTYSWLIIIFVPAGCTGLFQPLDVGINRVFKHGIRMAANSYFTELVTKQIRAGIPPESVQLSTSIGPLRDATVGWIESAFTMLEERPELR</sequence>
<feature type="transmembrane region" description="Helical" evidence="1">
    <location>
        <begin position="43"/>
        <end position="67"/>
    </location>
</feature>
<keyword evidence="1" id="KW-1133">Transmembrane helix</keyword>
<evidence type="ECO:0000313" key="2">
    <source>
        <dbReference type="EMBL" id="RPA74770.1"/>
    </source>
</evidence>
<dbReference type="Proteomes" id="UP000275078">
    <property type="component" value="Unassembled WGS sequence"/>
</dbReference>
<proteinExistence type="predicted"/>
<protein>
    <recommendedName>
        <fullName evidence="4">DDE-1 domain-containing protein</fullName>
    </recommendedName>
</protein>
<reference evidence="2 3" key="1">
    <citation type="journal article" date="2018" name="Nat. Ecol. Evol.">
        <title>Pezizomycetes genomes reveal the molecular basis of ectomycorrhizal truffle lifestyle.</title>
        <authorList>
            <person name="Murat C."/>
            <person name="Payen T."/>
            <person name="Noel B."/>
            <person name="Kuo A."/>
            <person name="Morin E."/>
            <person name="Chen J."/>
            <person name="Kohler A."/>
            <person name="Krizsan K."/>
            <person name="Balestrini R."/>
            <person name="Da Silva C."/>
            <person name="Montanini B."/>
            <person name="Hainaut M."/>
            <person name="Levati E."/>
            <person name="Barry K.W."/>
            <person name="Belfiori B."/>
            <person name="Cichocki N."/>
            <person name="Clum A."/>
            <person name="Dockter R.B."/>
            <person name="Fauchery L."/>
            <person name="Guy J."/>
            <person name="Iotti M."/>
            <person name="Le Tacon F."/>
            <person name="Lindquist E.A."/>
            <person name="Lipzen A."/>
            <person name="Malagnac F."/>
            <person name="Mello A."/>
            <person name="Molinier V."/>
            <person name="Miyauchi S."/>
            <person name="Poulain J."/>
            <person name="Riccioni C."/>
            <person name="Rubini A."/>
            <person name="Sitrit Y."/>
            <person name="Splivallo R."/>
            <person name="Traeger S."/>
            <person name="Wang M."/>
            <person name="Zifcakova L."/>
            <person name="Wipf D."/>
            <person name="Zambonelli A."/>
            <person name="Paolocci F."/>
            <person name="Nowrousian M."/>
            <person name="Ottonello S."/>
            <person name="Baldrian P."/>
            <person name="Spatafora J.W."/>
            <person name="Henrissat B."/>
            <person name="Nagy L.G."/>
            <person name="Aury J.M."/>
            <person name="Wincker P."/>
            <person name="Grigoriev I.V."/>
            <person name="Bonfante P."/>
            <person name="Martin F.M."/>
        </authorList>
    </citation>
    <scope>NUCLEOTIDE SEQUENCE [LARGE SCALE GENOMIC DNA]</scope>
    <source>
        <strain evidence="2 3">RN42</strain>
    </source>
</reference>
<name>A0A3N4HSJ7_ASCIM</name>
<evidence type="ECO:0008006" key="4">
    <source>
        <dbReference type="Google" id="ProtNLM"/>
    </source>
</evidence>
<gene>
    <name evidence="2" type="ORF">BJ508DRAFT_200255</name>
</gene>
<keyword evidence="1" id="KW-0472">Membrane</keyword>
<dbReference type="EMBL" id="ML119780">
    <property type="protein sequence ID" value="RPA74770.1"/>
    <property type="molecule type" value="Genomic_DNA"/>
</dbReference>
<dbReference type="AlphaFoldDB" id="A0A3N4HSJ7"/>
<evidence type="ECO:0000313" key="3">
    <source>
        <dbReference type="Proteomes" id="UP000275078"/>
    </source>
</evidence>
<dbReference type="OrthoDB" id="125347at2759"/>
<accession>A0A3N4HSJ7</accession>
<keyword evidence="1" id="KW-0812">Transmembrane</keyword>
<evidence type="ECO:0000256" key="1">
    <source>
        <dbReference type="SAM" id="Phobius"/>
    </source>
</evidence>
<organism evidence="2 3">
    <name type="scientific">Ascobolus immersus RN42</name>
    <dbReference type="NCBI Taxonomy" id="1160509"/>
    <lineage>
        <taxon>Eukaryota</taxon>
        <taxon>Fungi</taxon>
        <taxon>Dikarya</taxon>
        <taxon>Ascomycota</taxon>
        <taxon>Pezizomycotina</taxon>
        <taxon>Pezizomycetes</taxon>
        <taxon>Pezizales</taxon>
        <taxon>Ascobolaceae</taxon>
        <taxon>Ascobolus</taxon>
    </lineage>
</organism>